<sequence length="329" mass="36313">MFFQAISPAKFETRMNLFLLAQVAPAAASEPVKKLNATEKALQQFWLDFWSMDWKLIDASEWLFVAKYYGLRAMFVVVLMILAWTLSGWLSSGVRRGLTRVRFDETLTKFISKLVRWGVLLLTGLTCLSYFGVETTSFAALIGAAGLAIGLAFQGTLSNFAAGAMLLIFRPYKVSDTVNIAGHLGKVNEIALFTTEIDTFDGRRVIIPNSSIFGAVIENITYHRSRRVDIEVGTEYSADIDQTRQALERAVAVVPQGLKDPPPAAVLLGLGASSVNWSVRVWANREDFGDAKQALIRAIKMELDRSQIGIPFPQMDVHIQSANGSEQAA</sequence>
<dbReference type="EMBL" id="SJPS01000001">
    <property type="protein sequence ID" value="TWU30074.1"/>
    <property type="molecule type" value="Genomic_DNA"/>
</dbReference>
<organism evidence="11 12">
    <name type="scientific">Bythopirellula polymerisocia</name>
    <dbReference type="NCBI Taxonomy" id="2528003"/>
    <lineage>
        <taxon>Bacteria</taxon>
        <taxon>Pseudomonadati</taxon>
        <taxon>Planctomycetota</taxon>
        <taxon>Planctomycetia</taxon>
        <taxon>Pirellulales</taxon>
        <taxon>Lacipirellulaceae</taxon>
        <taxon>Bythopirellula</taxon>
    </lineage>
</organism>
<dbReference type="Gene3D" id="2.30.30.60">
    <property type="match status" value="1"/>
</dbReference>
<dbReference type="SUPFAM" id="SSF82861">
    <property type="entry name" value="Mechanosensitive channel protein MscS (YggB), transmembrane region"/>
    <property type="match status" value="1"/>
</dbReference>
<dbReference type="SUPFAM" id="SSF50182">
    <property type="entry name" value="Sm-like ribonucleoproteins"/>
    <property type="match status" value="1"/>
</dbReference>
<protein>
    <submittedName>
        <fullName evidence="11">Small-conductance mechanosensitive channel</fullName>
    </submittedName>
</protein>
<evidence type="ECO:0000256" key="2">
    <source>
        <dbReference type="ARBA" id="ARBA00008017"/>
    </source>
</evidence>
<dbReference type="InterPro" id="IPR049142">
    <property type="entry name" value="MS_channel_1st"/>
</dbReference>
<dbReference type="Gene3D" id="1.10.287.1260">
    <property type="match status" value="1"/>
</dbReference>
<feature type="transmembrane region" description="Helical" evidence="7">
    <location>
        <begin position="73"/>
        <end position="94"/>
    </location>
</feature>
<evidence type="ECO:0000313" key="11">
    <source>
        <dbReference type="EMBL" id="TWU30074.1"/>
    </source>
</evidence>
<dbReference type="PANTHER" id="PTHR30221">
    <property type="entry name" value="SMALL-CONDUCTANCE MECHANOSENSITIVE CHANNEL"/>
    <property type="match status" value="1"/>
</dbReference>
<evidence type="ECO:0000313" key="12">
    <source>
        <dbReference type="Proteomes" id="UP000318437"/>
    </source>
</evidence>
<feature type="domain" description="Mechanosensitive ion channel MscS C-terminal" evidence="9">
    <location>
        <begin position="228"/>
        <end position="310"/>
    </location>
</feature>
<feature type="transmembrane region" description="Helical" evidence="7">
    <location>
        <begin position="139"/>
        <end position="169"/>
    </location>
</feature>
<dbReference type="PANTHER" id="PTHR30221:SF1">
    <property type="entry name" value="SMALL-CONDUCTANCE MECHANOSENSITIVE CHANNEL"/>
    <property type="match status" value="1"/>
</dbReference>
<keyword evidence="4 7" id="KW-0812">Transmembrane</keyword>
<keyword evidence="5 7" id="KW-1133">Transmembrane helix</keyword>
<evidence type="ECO:0000256" key="1">
    <source>
        <dbReference type="ARBA" id="ARBA00004651"/>
    </source>
</evidence>
<dbReference type="OrthoDB" id="9809206at2"/>
<evidence type="ECO:0000256" key="6">
    <source>
        <dbReference type="ARBA" id="ARBA00023136"/>
    </source>
</evidence>
<evidence type="ECO:0000256" key="7">
    <source>
        <dbReference type="SAM" id="Phobius"/>
    </source>
</evidence>
<feature type="domain" description="Mechanosensitive ion channel MscS" evidence="8">
    <location>
        <begin position="156"/>
        <end position="221"/>
    </location>
</feature>
<dbReference type="GO" id="GO:0005886">
    <property type="term" value="C:plasma membrane"/>
    <property type="evidence" value="ECO:0007669"/>
    <property type="project" value="UniProtKB-SubCell"/>
</dbReference>
<evidence type="ECO:0000259" key="10">
    <source>
        <dbReference type="Pfam" id="PF21088"/>
    </source>
</evidence>
<accession>A0A5C6D2J5</accession>
<keyword evidence="3" id="KW-1003">Cell membrane</keyword>
<keyword evidence="6 7" id="KW-0472">Membrane</keyword>
<comment type="subcellular location">
    <subcellularLocation>
        <location evidence="1">Cell membrane</location>
        <topology evidence="1">Multi-pass membrane protein</topology>
    </subcellularLocation>
</comment>
<dbReference type="InterPro" id="IPR011014">
    <property type="entry name" value="MscS_channel_TM-2"/>
</dbReference>
<feature type="domain" description="Mechanosensitive ion channel transmembrane helices 2/3" evidence="10">
    <location>
        <begin position="113"/>
        <end position="154"/>
    </location>
</feature>
<dbReference type="Gene3D" id="3.30.70.100">
    <property type="match status" value="1"/>
</dbReference>
<evidence type="ECO:0000256" key="3">
    <source>
        <dbReference type="ARBA" id="ARBA00022475"/>
    </source>
</evidence>
<comment type="caution">
    <text evidence="11">The sequence shown here is derived from an EMBL/GenBank/DDBJ whole genome shotgun (WGS) entry which is preliminary data.</text>
</comment>
<dbReference type="Pfam" id="PF21082">
    <property type="entry name" value="MS_channel_3rd"/>
    <property type="match status" value="1"/>
</dbReference>
<dbReference type="InterPro" id="IPR011066">
    <property type="entry name" value="MscS_channel_C_sf"/>
</dbReference>
<feature type="transmembrane region" description="Helical" evidence="7">
    <location>
        <begin position="114"/>
        <end position="133"/>
    </location>
</feature>
<comment type="similarity">
    <text evidence="2">Belongs to the MscS (TC 1.A.23) family.</text>
</comment>
<dbReference type="Proteomes" id="UP000318437">
    <property type="component" value="Unassembled WGS sequence"/>
</dbReference>
<dbReference type="InterPro" id="IPR023408">
    <property type="entry name" value="MscS_beta-dom_sf"/>
</dbReference>
<evidence type="ECO:0000256" key="4">
    <source>
        <dbReference type="ARBA" id="ARBA00022692"/>
    </source>
</evidence>
<gene>
    <name evidence="11" type="primary">mscS_1</name>
    <name evidence="11" type="ORF">Pla144_08600</name>
</gene>
<dbReference type="InterPro" id="IPR049278">
    <property type="entry name" value="MS_channel_C"/>
</dbReference>
<dbReference type="SUPFAM" id="SSF82689">
    <property type="entry name" value="Mechanosensitive channel protein MscS (YggB), C-terminal domain"/>
    <property type="match status" value="1"/>
</dbReference>
<name>A0A5C6D2J5_9BACT</name>
<dbReference type="AlphaFoldDB" id="A0A5C6D2J5"/>
<dbReference type="InterPro" id="IPR006685">
    <property type="entry name" value="MscS_channel_2nd"/>
</dbReference>
<dbReference type="InterPro" id="IPR010920">
    <property type="entry name" value="LSM_dom_sf"/>
</dbReference>
<proteinExistence type="inferred from homology"/>
<dbReference type="InterPro" id="IPR045275">
    <property type="entry name" value="MscS_archaea/bacteria_type"/>
</dbReference>
<evidence type="ECO:0000256" key="5">
    <source>
        <dbReference type="ARBA" id="ARBA00022989"/>
    </source>
</evidence>
<evidence type="ECO:0000259" key="8">
    <source>
        <dbReference type="Pfam" id="PF00924"/>
    </source>
</evidence>
<reference evidence="11 12" key="1">
    <citation type="submission" date="2019-02" db="EMBL/GenBank/DDBJ databases">
        <title>Deep-cultivation of Planctomycetes and their phenomic and genomic characterization uncovers novel biology.</title>
        <authorList>
            <person name="Wiegand S."/>
            <person name="Jogler M."/>
            <person name="Boedeker C."/>
            <person name="Pinto D."/>
            <person name="Vollmers J."/>
            <person name="Rivas-Marin E."/>
            <person name="Kohn T."/>
            <person name="Peeters S.H."/>
            <person name="Heuer A."/>
            <person name="Rast P."/>
            <person name="Oberbeckmann S."/>
            <person name="Bunk B."/>
            <person name="Jeske O."/>
            <person name="Meyerdierks A."/>
            <person name="Storesund J.E."/>
            <person name="Kallscheuer N."/>
            <person name="Luecker S."/>
            <person name="Lage O.M."/>
            <person name="Pohl T."/>
            <person name="Merkel B.J."/>
            <person name="Hornburger P."/>
            <person name="Mueller R.-W."/>
            <person name="Bruemmer F."/>
            <person name="Labrenz M."/>
            <person name="Spormann A.M."/>
            <person name="Op Den Camp H."/>
            <person name="Overmann J."/>
            <person name="Amann R."/>
            <person name="Jetten M.S.M."/>
            <person name="Mascher T."/>
            <person name="Medema M.H."/>
            <person name="Devos D.P."/>
            <person name="Kaster A.-K."/>
            <person name="Ovreas L."/>
            <person name="Rohde M."/>
            <person name="Galperin M.Y."/>
            <person name="Jogler C."/>
        </authorList>
    </citation>
    <scope>NUCLEOTIDE SEQUENCE [LARGE SCALE GENOMIC DNA]</scope>
    <source>
        <strain evidence="11 12">Pla144</strain>
    </source>
</reference>
<dbReference type="GO" id="GO:0008381">
    <property type="term" value="F:mechanosensitive monoatomic ion channel activity"/>
    <property type="evidence" value="ECO:0007669"/>
    <property type="project" value="InterPro"/>
</dbReference>
<dbReference type="Pfam" id="PF00924">
    <property type="entry name" value="MS_channel_2nd"/>
    <property type="match status" value="1"/>
</dbReference>
<keyword evidence="12" id="KW-1185">Reference proteome</keyword>
<evidence type="ECO:0000259" key="9">
    <source>
        <dbReference type="Pfam" id="PF21082"/>
    </source>
</evidence>
<dbReference type="Pfam" id="PF21088">
    <property type="entry name" value="MS_channel_1st"/>
    <property type="match status" value="1"/>
</dbReference>